<evidence type="ECO:0000259" key="1">
    <source>
        <dbReference type="Pfam" id="PF09836"/>
    </source>
</evidence>
<protein>
    <submittedName>
        <fullName evidence="2">Putative DNA-binding protein</fullName>
    </submittedName>
</protein>
<dbReference type="InterPro" id="IPR044922">
    <property type="entry name" value="DUF2063_N_sf"/>
</dbReference>
<dbReference type="AlphaFoldDB" id="A0A4R1F4C0"/>
<dbReference type="Pfam" id="PF09836">
    <property type="entry name" value="DUF2063"/>
    <property type="match status" value="1"/>
</dbReference>
<reference evidence="2 3" key="1">
    <citation type="submission" date="2019-03" db="EMBL/GenBank/DDBJ databases">
        <title>Genomic Encyclopedia of Type Strains, Phase IV (KMG-IV): sequencing the most valuable type-strain genomes for metagenomic binning, comparative biology and taxonomic classification.</title>
        <authorList>
            <person name="Goeker M."/>
        </authorList>
    </citation>
    <scope>NUCLEOTIDE SEQUENCE [LARGE SCALE GENOMIC DNA]</scope>
    <source>
        <strain evidence="2 3">DSM 24830</strain>
    </source>
</reference>
<comment type="caution">
    <text evidence="2">The sequence shown here is derived from an EMBL/GenBank/DDBJ whole genome shotgun (WGS) entry which is preliminary data.</text>
</comment>
<dbReference type="OrthoDB" id="343356at2"/>
<dbReference type="Gene3D" id="1.10.150.690">
    <property type="entry name" value="DUF2063"/>
    <property type="match status" value="1"/>
</dbReference>
<accession>A0A4R1F4C0</accession>
<dbReference type="RefSeq" id="WP_131904354.1">
    <property type="nucleotide sequence ID" value="NZ_BAAAFU010000008.1"/>
</dbReference>
<feature type="domain" description="Putative DNA-binding" evidence="1">
    <location>
        <begin position="7"/>
        <end position="98"/>
    </location>
</feature>
<dbReference type="GO" id="GO:0003677">
    <property type="term" value="F:DNA binding"/>
    <property type="evidence" value="ECO:0007669"/>
    <property type="project" value="UniProtKB-KW"/>
</dbReference>
<name>A0A4R1F4C0_9GAMM</name>
<organism evidence="2 3">
    <name type="scientific">Cocleimonas flava</name>
    <dbReference type="NCBI Taxonomy" id="634765"/>
    <lineage>
        <taxon>Bacteria</taxon>
        <taxon>Pseudomonadati</taxon>
        <taxon>Pseudomonadota</taxon>
        <taxon>Gammaproteobacteria</taxon>
        <taxon>Thiotrichales</taxon>
        <taxon>Thiotrichaceae</taxon>
        <taxon>Cocleimonas</taxon>
    </lineage>
</organism>
<evidence type="ECO:0000313" key="2">
    <source>
        <dbReference type="EMBL" id="TCJ88673.1"/>
    </source>
</evidence>
<dbReference type="EMBL" id="SMFQ01000002">
    <property type="protein sequence ID" value="TCJ88673.1"/>
    <property type="molecule type" value="Genomic_DNA"/>
</dbReference>
<keyword evidence="2" id="KW-0238">DNA-binding</keyword>
<evidence type="ECO:0000313" key="3">
    <source>
        <dbReference type="Proteomes" id="UP000294887"/>
    </source>
</evidence>
<dbReference type="InterPro" id="IPR018640">
    <property type="entry name" value="DUF2063"/>
</dbReference>
<proteinExistence type="predicted"/>
<dbReference type="Proteomes" id="UP000294887">
    <property type="component" value="Unassembled WGS sequence"/>
</dbReference>
<sequence length="257" mass="29591">MSELYRLQKSMMSFLLEKDDAIQTDIVSTAEVSAKVRLDIYGAGYGYRLIDALSENYPSVHTLLGDDDFYTMSYAYMKAHPSHHFSLRYFGSHLEEFLAKKYSDVPVLAEMARFEWAQRKAFDSNNTAPISMESLQQIPIENWGQLQFDFHPSVSRINFEWNTPQLWAAIDEQLDPIPPEKLDYPLGWVVWRKELLNYYRSLDVDEAWALDSAMQSGNFEGLCEGVCEWVDAEHAPARIAGFLSQWIEDGLLTGLTY</sequence>
<gene>
    <name evidence="2" type="ORF">EV695_0531</name>
</gene>
<keyword evidence="3" id="KW-1185">Reference proteome</keyword>